<protein>
    <submittedName>
        <fullName evidence="1">Uncharacterized protein</fullName>
    </submittedName>
</protein>
<dbReference type="Proteomes" id="UP001605036">
    <property type="component" value="Unassembled WGS sequence"/>
</dbReference>
<evidence type="ECO:0000313" key="1">
    <source>
        <dbReference type="EMBL" id="KAL2631879.1"/>
    </source>
</evidence>
<evidence type="ECO:0000313" key="2">
    <source>
        <dbReference type="Proteomes" id="UP001605036"/>
    </source>
</evidence>
<reference evidence="1 2" key="1">
    <citation type="submission" date="2024-09" db="EMBL/GenBank/DDBJ databases">
        <title>Chromosome-scale assembly of Riccia fluitans.</title>
        <authorList>
            <person name="Paukszto L."/>
            <person name="Sawicki J."/>
            <person name="Karawczyk K."/>
            <person name="Piernik-Szablinska J."/>
            <person name="Szczecinska M."/>
            <person name="Mazdziarz M."/>
        </authorList>
    </citation>
    <scope>NUCLEOTIDE SEQUENCE [LARGE SCALE GENOMIC DNA]</scope>
    <source>
        <strain evidence="1">Rf_01</strain>
        <tissue evidence="1">Aerial parts of the thallus</tissue>
    </source>
</reference>
<sequence>MDSLTEEAGHDPLDRFIFAWRGLMAKTKELQYDAVAKVSTLESMQVELETLTVEEMPGNQERILLLSDQIAKLQAWEEHRCRLLSRERYLHAGDMPSPYFLKRFSETKLTMACWRFWMRFRLTGSSRRFFYCQPLVAPQVLTASMEMSSGKSGVLWGSIMCGPCSFVGSRPPF</sequence>
<organism evidence="1 2">
    <name type="scientific">Riccia fluitans</name>
    <dbReference type="NCBI Taxonomy" id="41844"/>
    <lineage>
        <taxon>Eukaryota</taxon>
        <taxon>Viridiplantae</taxon>
        <taxon>Streptophyta</taxon>
        <taxon>Embryophyta</taxon>
        <taxon>Marchantiophyta</taxon>
        <taxon>Marchantiopsida</taxon>
        <taxon>Marchantiidae</taxon>
        <taxon>Marchantiales</taxon>
        <taxon>Ricciaceae</taxon>
        <taxon>Riccia</taxon>
    </lineage>
</organism>
<comment type="caution">
    <text evidence="1">The sequence shown here is derived from an EMBL/GenBank/DDBJ whole genome shotgun (WGS) entry which is preliminary data.</text>
</comment>
<gene>
    <name evidence="1" type="ORF">R1flu_016565</name>
</gene>
<accession>A0ABD1YM68</accession>
<dbReference type="AlphaFoldDB" id="A0ABD1YM68"/>
<dbReference type="EMBL" id="JBHFFA010000004">
    <property type="protein sequence ID" value="KAL2631879.1"/>
    <property type="molecule type" value="Genomic_DNA"/>
</dbReference>
<keyword evidence="2" id="KW-1185">Reference proteome</keyword>
<proteinExistence type="predicted"/>
<name>A0ABD1YM68_9MARC</name>